<evidence type="ECO:0000313" key="3">
    <source>
        <dbReference type="Proteomes" id="UP000176512"/>
    </source>
</evidence>
<keyword evidence="1" id="KW-0812">Transmembrane</keyword>
<evidence type="ECO:0000256" key="1">
    <source>
        <dbReference type="SAM" id="Phobius"/>
    </source>
</evidence>
<reference evidence="2 3" key="1">
    <citation type="journal article" date="2016" name="Nat. Commun.">
        <title>Thousands of microbial genomes shed light on interconnected biogeochemical processes in an aquifer system.</title>
        <authorList>
            <person name="Anantharaman K."/>
            <person name="Brown C.T."/>
            <person name="Hug L.A."/>
            <person name="Sharon I."/>
            <person name="Castelle C.J."/>
            <person name="Probst A.J."/>
            <person name="Thomas B.C."/>
            <person name="Singh A."/>
            <person name="Wilkins M.J."/>
            <person name="Karaoz U."/>
            <person name="Brodie E.L."/>
            <person name="Williams K.H."/>
            <person name="Hubbard S.S."/>
            <person name="Banfield J.F."/>
        </authorList>
    </citation>
    <scope>NUCLEOTIDE SEQUENCE [LARGE SCALE GENOMIC DNA]</scope>
</reference>
<gene>
    <name evidence="2" type="ORF">A3A24_02520</name>
</gene>
<dbReference type="Proteomes" id="UP000176512">
    <property type="component" value="Unassembled WGS sequence"/>
</dbReference>
<organism evidence="2 3">
    <name type="scientific">Candidatus Buchananbacteria bacterium RIFCSPLOWO2_01_FULL_46_12</name>
    <dbReference type="NCBI Taxonomy" id="1797546"/>
    <lineage>
        <taxon>Bacteria</taxon>
        <taxon>Candidatus Buchananiibacteriota</taxon>
    </lineage>
</organism>
<dbReference type="EMBL" id="MHIP01000047">
    <property type="protein sequence ID" value="OGY53762.1"/>
    <property type="molecule type" value="Genomic_DNA"/>
</dbReference>
<evidence type="ECO:0000313" key="2">
    <source>
        <dbReference type="EMBL" id="OGY53762.1"/>
    </source>
</evidence>
<keyword evidence="1" id="KW-1133">Transmembrane helix</keyword>
<sequence length="292" mass="32503">MRRLRIKSLFFKSNENQRGFTLVDLTVSAIILIVILSFVLANFRGANRNNLNLALQKLTADIKDVQIKSLAGQAIGVCQQRGMYLCRQEDLLGLPLRACNPDPNKDPSGPCPAGYICHLEPAAGGIFCGSIDATCLDCRQTFPTGGYGLSFEADSRKIYLFADVDDDNFPIAQNPFAEREYTSEAPVEILKGNYLDRICYSTDPAPQVPPIRQNSTCADGWYELSINAFNYIAVVTFKEGQTSIRIKRSVYPYEEISGVTYLGLSLYNERANQRAYLLIPRGFSLINADILK</sequence>
<protein>
    <submittedName>
        <fullName evidence="2">Uncharacterized protein</fullName>
    </submittedName>
</protein>
<comment type="caution">
    <text evidence="2">The sequence shown here is derived from an EMBL/GenBank/DDBJ whole genome shotgun (WGS) entry which is preliminary data.</text>
</comment>
<keyword evidence="1" id="KW-0472">Membrane</keyword>
<name>A0A1G1YN21_9BACT</name>
<dbReference type="AlphaFoldDB" id="A0A1G1YN21"/>
<feature type="transmembrane region" description="Helical" evidence="1">
    <location>
        <begin position="21"/>
        <end position="43"/>
    </location>
</feature>
<proteinExistence type="predicted"/>
<accession>A0A1G1YN21</accession>